<evidence type="ECO:0000256" key="4">
    <source>
        <dbReference type="ARBA" id="ARBA00022452"/>
    </source>
</evidence>
<dbReference type="SUPFAM" id="SSF56954">
    <property type="entry name" value="Outer membrane efflux proteins (OEP)"/>
    <property type="match status" value="1"/>
</dbReference>
<dbReference type="OrthoDB" id="367883at2"/>
<dbReference type="Gene3D" id="1.20.1600.10">
    <property type="entry name" value="Outer membrane efflux proteins (OEP)"/>
    <property type="match status" value="1"/>
</dbReference>
<evidence type="ECO:0000256" key="6">
    <source>
        <dbReference type="ARBA" id="ARBA00023136"/>
    </source>
</evidence>
<sequence length="448" mass="50695">MRGTHLLLSLLLISGFQTVSAQVDTARSGTYAFNLNDCIQYGITHHHDVVNAHLDVNFSKEQVKEATAKLFPHVNISGSFNDNLKLQTSLIPDFINGNLNEKIPVQFGTRFASSITGEIDQTIFNSDYFLGLKASRVYTDLSSKTLTRTNIDTKVAITKAYYAVLTSQESIRLTKSNLQQLTKTLQDTKSRYDQGVAERVDVDRIQVSYNNTVTQVGNQIRTLVYTLQLLKFQMGMPQENQLELIETVNDLKVEDYAGDTVNYRPEDRIEYGIQNTQIALNELQLKSKKLQYLPQLAGFVNYGWNYFSADFKELYKHGFGASVLGVNLTWPIFAGTERLHQIRENQITVKKSQNDLDYLVQQIQVEVKNANTSYQNNKDNFVTAKKNMDLTQGIYDRIVLKYDQGVSTSLDVLSAENELTAARTDYINAMLNILVSKTDLDKATGRIK</sequence>
<keyword evidence="3" id="KW-0813">Transport</keyword>
<feature type="signal peptide" evidence="8">
    <location>
        <begin position="1"/>
        <end position="21"/>
    </location>
</feature>
<comment type="similarity">
    <text evidence="2">Belongs to the outer membrane factor (OMF) (TC 1.B.17) family.</text>
</comment>
<keyword evidence="5" id="KW-0812">Transmembrane</keyword>
<keyword evidence="7" id="KW-0998">Cell outer membrane</keyword>
<comment type="subcellular location">
    <subcellularLocation>
        <location evidence="1">Cell outer membrane</location>
    </subcellularLocation>
</comment>
<dbReference type="Proteomes" id="UP000249819">
    <property type="component" value="Unassembled WGS sequence"/>
</dbReference>
<gene>
    <name evidence="9" type="ORF">CLV59_11369</name>
</gene>
<evidence type="ECO:0000256" key="8">
    <source>
        <dbReference type="SAM" id="SignalP"/>
    </source>
</evidence>
<keyword evidence="8" id="KW-0732">Signal</keyword>
<feature type="chain" id="PRO_5016267699" evidence="8">
    <location>
        <begin position="22"/>
        <end position="448"/>
    </location>
</feature>
<evidence type="ECO:0000256" key="5">
    <source>
        <dbReference type="ARBA" id="ARBA00022692"/>
    </source>
</evidence>
<proteinExistence type="inferred from homology"/>
<dbReference type="RefSeq" id="WP_111595462.1">
    <property type="nucleotide sequence ID" value="NZ_QLMA01000013.1"/>
</dbReference>
<dbReference type="EMBL" id="QLMA01000013">
    <property type="protein sequence ID" value="RAJ73516.1"/>
    <property type="molecule type" value="Genomic_DNA"/>
</dbReference>
<dbReference type="GO" id="GO:0015562">
    <property type="term" value="F:efflux transmembrane transporter activity"/>
    <property type="evidence" value="ECO:0007669"/>
    <property type="project" value="InterPro"/>
</dbReference>
<protein>
    <submittedName>
        <fullName evidence="9">Outer membrane protein TolC</fullName>
    </submittedName>
</protein>
<dbReference type="InterPro" id="IPR003423">
    <property type="entry name" value="OMP_efflux"/>
</dbReference>
<evidence type="ECO:0000313" key="9">
    <source>
        <dbReference type="EMBL" id="RAJ73516.1"/>
    </source>
</evidence>
<accession>A0A327VHE5</accession>
<evidence type="ECO:0000256" key="7">
    <source>
        <dbReference type="ARBA" id="ARBA00023237"/>
    </source>
</evidence>
<dbReference type="InterPro" id="IPR051906">
    <property type="entry name" value="TolC-like"/>
</dbReference>
<keyword evidence="4" id="KW-1134">Transmembrane beta strand</keyword>
<dbReference type="PANTHER" id="PTHR30026">
    <property type="entry name" value="OUTER MEMBRANE PROTEIN TOLC"/>
    <property type="match status" value="1"/>
</dbReference>
<dbReference type="AlphaFoldDB" id="A0A327VHE5"/>
<evidence type="ECO:0000256" key="2">
    <source>
        <dbReference type="ARBA" id="ARBA00007613"/>
    </source>
</evidence>
<dbReference type="PANTHER" id="PTHR30026:SF20">
    <property type="entry name" value="OUTER MEMBRANE PROTEIN TOLC"/>
    <property type="match status" value="1"/>
</dbReference>
<dbReference type="Pfam" id="PF02321">
    <property type="entry name" value="OEP"/>
    <property type="match status" value="2"/>
</dbReference>
<evidence type="ECO:0000313" key="10">
    <source>
        <dbReference type="Proteomes" id="UP000249819"/>
    </source>
</evidence>
<name>A0A327VHE5_9BACT</name>
<evidence type="ECO:0000256" key="1">
    <source>
        <dbReference type="ARBA" id="ARBA00004442"/>
    </source>
</evidence>
<dbReference type="GO" id="GO:0015288">
    <property type="term" value="F:porin activity"/>
    <property type="evidence" value="ECO:0007669"/>
    <property type="project" value="TreeGrafter"/>
</dbReference>
<keyword evidence="6" id="KW-0472">Membrane</keyword>
<organism evidence="9 10">
    <name type="scientific">Chitinophaga dinghuensis</name>
    <dbReference type="NCBI Taxonomy" id="1539050"/>
    <lineage>
        <taxon>Bacteria</taxon>
        <taxon>Pseudomonadati</taxon>
        <taxon>Bacteroidota</taxon>
        <taxon>Chitinophagia</taxon>
        <taxon>Chitinophagales</taxon>
        <taxon>Chitinophagaceae</taxon>
        <taxon>Chitinophaga</taxon>
    </lineage>
</organism>
<comment type="caution">
    <text evidence="9">The sequence shown here is derived from an EMBL/GenBank/DDBJ whole genome shotgun (WGS) entry which is preliminary data.</text>
</comment>
<dbReference type="GO" id="GO:1990281">
    <property type="term" value="C:efflux pump complex"/>
    <property type="evidence" value="ECO:0007669"/>
    <property type="project" value="TreeGrafter"/>
</dbReference>
<evidence type="ECO:0000256" key="3">
    <source>
        <dbReference type="ARBA" id="ARBA00022448"/>
    </source>
</evidence>
<reference evidence="9 10" key="1">
    <citation type="submission" date="2018-06" db="EMBL/GenBank/DDBJ databases">
        <title>Genomic Encyclopedia of Archaeal and Bacterial Type Strains, Phase II (KMG-II): from individual species to whole genera.</title>
        <authorList>
            <person name="Goeker M."/>
        </authorList>
    </citation>
    <scope>NUCLEOTIDE SEQUENCE [LARGE SCALE GENOMIC DNA]</scope>
    <source>
        <strain evidence="9 10">DSM 29821</strain>
    </source>
</reference>
<keyword evidence="10" id="KW-1185">Reference proteome</keyword>
<dbReference type="GO" id="GO:0009279">
    <property type="term" value="C:cell outer membrane"/>
    <property type="evidence" value="ECO:0007669"/>
    <property type="project" value="UniProtKB-SubCell"/>
</dbReference>